<evidence type="ECO:0000313" key="1">
    <source>
        <dbReference type="EMBL" id="JAI02591.1"/>
    </source>
</evidence>
<name>A0A0E9XL81_ANGAN</name>
<reference evidence="1" key="1">
    <citation type="submission" date="2014-11" db="EMBL/GenBank/DDBJ databases">
        <authorList>
            <person name="Amaro Gonzalez C."/>
        </authorList>
    </citation>
    <scope>NUCLEOTIDE SEQUENCE</scope>
</reference>
<protein>
    <submittedName>
        <fullName evidence="1">Uncharacterized protein</fullName>
    </submittedName>
</protein>
<sequence length="64" mass="7213">MSFLFTRKLPVFPDFCATITLIKFTFAPQIHTGLKTAGYAVALYDLLYIILHHSNPLISVLSEL</sequence>
<proteinExistence type="predicted"/>
<dbReference type="EMBL" id="GBXM01005987">
    <property type="protein sequence ID" value="JAI02591.1"/>
    <property type="molecule type" value="Transcribed_RNA"/>
</dbReference>
<reference evidence="1" key="2">
    <citation type="journal article" date="2015" name="Fish Shellfish Immunol.">
        <title>Early steps in the European eel (Anguilla anguilla)-Vibrio vulnificus interaction in the gills: Role of the RtxA13 toxin.</title>
        <authorList>
            <person name="Callol A."/>
            <person name="Pajuelo D."/>
            <person name="Ebbesson L."/>
            <person name="Teles M."/>
            <person name="MacKenzie S."/>
            <person name="Amaro C."/>
        </authorList>
    </citation>
    <scope>NUCLEOTIDE SEQUENCE</scope>
</reference>
<dbReference type="AlphaFoldDB" id="A0A0E9XL81"/>
<accession>A0A0E9XL81</accession>
<organism evidence="1">
    <name type="scientific">Anguilla anguilla</name>
    <name type="common">European freshwater eel</name>
    <name type="synonym">Muraena anguilla</name>
    <dbReference type="NCBI Taxonomy" id="7936"/>
    <lineage>
        <taxon>Eukaryota</taxon>
        <taxon>Metazoa</taxon>
        <taxon>Chordata</taxon>
        <taxon>Craniata</taxon>
        <taxon>Vertebrata</taxon>
        <taxon>Euteleostomi</taxon>
        <taxon>Actinopterygii</taxon>
        <taxon>Neopterygii</taxon>
        <taxon>Teleostei</taxon>
        <taxon>Anguilliformes</taxon>
        <taxon>Anguillidae</taxon>
        <taxon>Anguilla</taxon>
    </lineage>
</organism>